<evidence type="ECO:0000313" key="2">
    <source>
        <dbReference type="EMBL" id="PFX20999.1"/>
    </source>
</evidence>
<proteinExistence type="predicted"/>
<comment type="caution">
    <text evidence="2">The sequence shown here is derived from an EMBL/GenBank/DDBJ whole genome shotgun (WGS) entry which is preliminary data.</text>
</comment>
<dbReference type="EMBL" id="LSMT01000295">
    <property type="protein sequence ID" value="PFX20999.1"/>
    <property type="molecule type" value="Genomic_DNA"/>
</dbReference>
<dbReference type="AlphaFoldDB" id="A0A2B4RVZ6"/>
<feature type="region of interest" description="Disordered" evidence="1">
    <location>
        <begin position="36"/>
        <end position="76"/>
    </location>
</feature>
<feature type="compositionally biased region" description="Polar residues" evidence="1">
    <location>
        <begin position="41"/>
        <end position="57"/>
    </location>
</feature>
<accession>A0A2B4RVZ6</accession>
<evidence type="ECO:0000313" key="3">
    <source>
        <dbReference type="Proteomes" id="UP000225706"/>
    </source>
</evidence>
<sequence length="179" mass="20287">MTQIPNNVDLEFNCQVSTEDTDGLCRRLNDIPNMANPKLVPQTSSHVGGYSKSTTVTEDCPTNAGDETRSSPLNQENDSDCLQIVRQSYETQDFLELQSCRKGTTKQYFSYIERWTAYFHQKQIDPVSATVPQALEFLVEVFETGVGYSGIDTARRLDNNQLKDIPQELFSSNTLLWDM</sequence>
<gene>
    <name evidence="2" type="ORF">AWC38_SpisGene14520</name>
</gene>
<name>A0A2B4RVZ6_STYPI</name>
<dbReference type="Proteomes" id="UP000225706">
    <property type="component" value="Unassembled WGS sequence"/>
</dbReference>
<evidence type="ECO:0000256" key="1">
    <source>
        <dbReference type="SAM" id="MobiDB-lite"/>
    </source>
</evidence>
<keyword evidence="3" id="KW-1185">Reference proteome</keyword>
<organism evidence="2 3">
    <name type="scientific">Stylophora pistillata</name>
    <name type="common">Smooth cauliflower coral</name>
    <dbReference type="NCBI Taxonomy" id="50429"/>
    <lineage>
        <taxon>Eukaryota</taxon>
        <taxon>Metazoa</taxon>
        <taxon>Cnidaria</taxon>
        <taxon>Anthozoa</taxon>
        <taxon>Hexacorallia</taxon>
        <taxon>Scleractinia</taxon>
        <taxon>Astrocoeniina</taxon>
        <taxon>Pocilloporidae</taxon>
        <taxon>Stylophora</taxon>
    </lineage>
</organism>
<reference evidence="3" key="1">
    <citation type="journal article" date="2017" name="bioRxiv">
        <title>Comparative analysis of the genomes of Stylophora pistillata and Acropora digitifera provides evidence for extensive differences between species of corals.</title>
        <authorList>
            <person name="Voolstra C.R."/>
            <person name="Li Y."/>
            <person name="Liew Y.J."/>
            <person name="Baumgarten S."/>
            <person name="Zoccola D."/>
            <person name="Flot J.-F."/>
            <person name="Tambutte S."/>
            <person name="Allemand D."/>
            <person name="Aranda M."/>
        </authorList>
    </citation>
    <scope>NUCLEOTIDE SEQUENCE [LARGE SCALE GENOMIC DNA]</scope>
</reference>
<evidence type="ECO:0008006" key="4">
    <source>
        <dbReference type="Google" id="ProtNLM"/>
    </source>
</evidence>
<protein>
    <recommendedName>
        <fullName evidence="4">Integrase SAM-like N-terminal domain-containing protein</fullName>
    </recommendedName>
</protein>